<dbReference type="RefSeq" id="WP_123711003.1">
    <property type="nucleotide sequence ID" value="NZ_RKHR01000003.1"/>
</dbReference>
<name>A0A3N2DYV8_9GAMM</name>
<dbReference type="InterPro" id="IPR002109">
    <property type="entry name" value="Glutaredoxin"/>
</dbReference>
<reference evidence="2 3" key="1">
    <citation type="submission" date="2018-11" db="EMBL/GenBank/DDBJ databases">
        <title>Genomic Encyclopedia of Type Strains, Phase IV (KMG-IV): sequencing the most valuable type-strain genomes for metagenomic binning, comparative biology and taxonomic classification.</title>
        <authorList>
            <person name="Goeker M."/>
        </authorList>
    </citation>
    <scope>NUCLEOTIDE SEQUENCE [LARGE SCALE GENOMIC DNA]</scope>
    <source>
        <strain evidence="2 3">DSM 100316</strain>
    </source>
</reference>
<evidence type="ECO:0000313" key="2">
    <source>
        <dbReference type="EMBL" id="ROS05056.1"/>
    </source>
</evidence>
<dbReference type="EMBL" id="RKHR01000003">
    <property type="protein sequence ID" value="ROS05056.1"/>
    <property type="molecule type" value="Genomic_DNA"/>
</dbReference>
<dbReference type="PROSITE" id="PS51354">
    <property type="entry name" value="GLUTAREDOXIN_2"/>
    <property type="match status" value="1"/>
</dbReference>
<dbReference type="InterPro" id="IPR036249">
    <property type="entry name" value="Thioredoxin-like_sf"/>
</dbReference>
<dbReference type="SUPFAM" id="SSF52833">
    <property type="entry name" value="Thioredoxin-like"/>
    <property type="match status" value="1"/>
</dbReference>
<organism evidence="2 3">
    <name type="scientific">Sinobacterium caligoides</name>
    <dbReference type="NCBI Taxonomy" id="933926"/>
    <lineage>
        <taxon>Bacteria</taxon>
        <taxon>Pseudomonadati</taxon>
        <taxon>Pseudomonadota</taxon>
        <taxon>Gammaproteobacteria</taxon>
        <taxon>Cellvibrionales</taxon>
        <taxon>Spongiibacteraceae</taxon>
        <taxon>Sinobacterium</taxon>
    </lineage>
</organism>
<comment type="caution">
    <text evidence="2">The sequence shown here is derived from an EMBL/GenBank/DDBJ whole genome shotgun (WGS) entry which is preliminary data.</text>
</comment>
<dbReference type="OrthoDB" id="8991911at2"/>
<proteinExistence type="predicted"/>
<dbReference type="CDD" id="cd02976">
    <property type="entry name" value="NrdH"/>
    <property type="match status" value="1"/>
</dbReference>
<dbReference type="Gene3D" id="3.40.30.10">
    <property type="entry name" value="Glutaredoxin"/>
    <property type="match status" value="1"/>
</dbReference>
<evidence type="ECO:0000313" key="3">
    <source>
        <dbReference type="Proteomes" id="UP000275394"/>
    </source>
</evidence>
<accession>A0A3N2DYV8</accession>
<evidence type="ECO:0000259" key="1">
    <source>
        <dbReference type="Pfam" id="PF00462"/>
    </source>
</evidence>
<feature type="domain" description="Glutaredoxin" evidence="1">
    <location>
        <begin position="37"/>
        <end position="92"/>
    </location>
</feature>
<dbReference type="AlphaFoldDB" id="A0A3N2DYV8"/>
<protein>
    <submittedName>
        <fullName evidence="2">Glutaredoxin</fullName>
    </submittedName>
</protein>
<sequence length="109" mass="12312">MKKIILFALVVLTIEMRHDIADLFDPPPPFDASKTKVVLYSASWCRYCAKVRALFDQYDVQYTEYDVEKSVRGKQGYDALGGGGIPITVINDGVVRGYDRDKIKQLLGH</sequence>
<keyword evidence="3" id="KW-1185">Reference proteome</keyword>
<gene>
    <name evidence="2" type="ORF">EDC56_0578</name>
</gene>
<dbReference type="Proteomes" id="UP000275394">
    <property type="component" value="Unassembled WGS sequence"/>
</dbReference>
<dbReference type="Pfam" id="PF00462">
    <property type="entry name" value="Glutaredoxin"/>
    <property type="match status" value="1"/>
</dbReference>